<dbReference type="Gene3D" id="1.10.340.30">
    <property type="entry name" value="Hypothetical protein, domain 2"/>
    <property type="match status" value="1"/>
</dbReference>
<dbReference type="GO" id="GO:0006285">
    <property type="term" value="P:base-excision repair, AP site formation"/>
    <property type="evidence" value="ECO:0007669"/>
    <property type="project" value="TreeGrafter"/>
</dbReference>
<dbReference type="GO" id="GO:0140078">
    <property type="term" value="F:class I DNA-(apurinic or apyrimidinic site) endonuclease activity"/>
    <property type="evidence" value="ECO:0007669"/>
    <property type="project" value="UniProtKB-EC"/>
</dbReference>
<dbReference type="InterPro" id="IPR000445">
    <property type="entry name" value="HhH_motif"/>
</dbReference>
<dbReference type="Pfam" id="PF00633">
    <property type="entry name" value="HHH"/>
    <property type="match status" value="1"/>
</dbReference>
<dbReference type="GO" id="GO:0000703">
    <property type="term" value="F:oxidized pyrimidine nucleobase lesion DNA N-glycosylase activity"/>
    <property type="evidence" value="ECO:0007669"/>
    <property type="project" value="TreeGrafter"/>
</dbReference>
<dbReference type="FunFam" id="1.10.340.30:FF:000001">
    <property type="entry name" value="Endonuclease III"/>
    <property type="match status" value="1"/>
</dbReference>
<evidence type="ECO:0000256" key="5">
    <source>
        <dbReference type="ARBA" id="ARBA00023239"/>
    </source>
</evidence>
<dbReference type="PIRSF" id="PIRSF001435">
    <property type="entry name" value="Nth"/>
    <property type="match status" value="1"/>
</dbReference>
<evidence type="ECO:0000256" key="2">
    <source>
        <dbReference type="ARBA" id="ARBA00022763"/>
    </source>
</evidence>
<dbReference type="SMART" id="SM00478">
    <property type="entry name" value="ENDO3c"/>
    <property type="match status" value="1"/>
</dbReference>
<keyword evidence="4" id="KW-0234">DNA repair</keyword>
<keyword evidence="8" id="KW-0540">Nuclease</keyword>
<dbReference type="PANTHER" id="PTHR43286:SF1">
    <property type="entry name" value="ENDONUCLEASE III-LIKE PROTEIN 1"/>
    <property type="match status" value="1"/>
</dbReference>
<dbReference type="EMBL" id="UOGF01000095">
    <property type="protein sequence ID" value="VAX32717.1"/>
    <property type="molecule type" value="Genomic_DNA"/>
</dbReference>
<feature type="domain" description="HhH-GPD" evidence="7">
    <location>
        <begin position="63"/>
        <end position="210"/>
    </location>
</feature>
<dbReference type="Gene3D" id="1.10.1670.10">
    <property type="entry name" value="Helix-hairpin-Helix base-excision DNA repair enzymes (C-terminal)"/>
    <property type="match status" value="1"/>
</dbReference>
<organism evidence="8">
    <name type="scientific">hydrothermal vent metagenome</name>
    <dbReference type="NCBI Taxonomy" id="652676"/>
    <lineage>
        <taxon>unclassified sequences</taxon>
        <taxon>metagenomes</taxon>
        <taxon>ecological metagenomes</taxon>
    </lineage>
</organism>
<accession>A0A3B1DVJ2</accession>
<evidence type="ECO:0000256" key="6">
    <source>
        <dbReference type="ARBA" id="ARBA00023295"/>
    </source>
</evidence>
<dbReference type="CDD" id="cd00056">
    <property type="entry name" value="ENDO3c"/>
    <property type="match status" value="1"/>
</dbReference>
<protein>
    <submittedName>
        <fullName evidence="8">Endonuclease III</fullName>
        <ecNumber evidence="8">4.2.99.18</ecNumber>
    </submittedName>
</protein>
<dbReference type="EC" id="4.2.99.18" evidence="8"/>
<sequence length="237" mass="26720">MFVTTRVYRADMQNDPTIELSNDRMDLIMARLKTFVATLKTPVVGVIAEQTKDPFLVLISCILSLRTRDETTAAASERLFRIADSPAKLLELKESQISNAIYPVSFYRNKAKSIFAIAGILEEKYAGKTPDDLETLLSLPGVGRKTANLVVSVGFGKPAICVDIHVHRISNRMAYIKTTKPDESELVLRKKLPERYWINYNDILVPFGQHLCTPISPFCSRCPITEYCERVGVVKHR</sequence>
<dbReference type="InterPro" id="IPR023170">
    <property type="entry name" value="HhH_base_excis_C"/>
</dbReference>
<dbReference type="AlphaFoldDB" id="A0A3B1DVJ2"/>
<evidence type="ECO:0000256" key="3">
    <source>
        <dbReference type="ARBA" id="ARBA00022801"/>
    </source>
</evidence>
<reference evidence="8" key="1">
    <citation type="submission" date="2018-06" db="EMBL/GenBank/DDBJ databases">
        <authorList>
            <person name="Zhirakovskaya E."/>
        </authorList>
    </citation>
    <scope>NUCLEOTIDE SEQUENCE</scope>
</reference>
<keyword evidence="5 8" id="KW-0456">Lyase</keyword>
<evidence type="ECO:0000259" key="7">
    <source>
        <dbReference type="SMART" id="SM00478"/>
    </source>
</evidence>
<dbReference type="InterPro" id="IPR011257">
    <property type="entry name" value="DNA_glycosylase"/>
</dbReference>
<gene>
    <name evidence="8" type="ORF">MNBD_NITROSPIRAE01-513</name>
</gene>
<keyword evidence="6" id="KW-0326">Glycosidase</keyword>
<proteinExistence type="inferred from homology"/>
<keyword evidence="2" id="KW-0227">DNA damage</keyword>
<dbReference type="Pfam" id="PF00730">
    <property type="entry name" value="HhH-GPD"/>
    <property type="match status" value="1"/>
</dbReference>
<dbReference type="InterPro" id="IPR003265">
    <property type="entry name" value="HhH-GPD_domain"/>
</dbReference>
<evidence type="ECO:0000313" key="8">
    <source>
        <dbReference type="EMBL" id="VAX32717.1"/>
    </source>
</evidence>
<evidence type="ECO:0000256" key="4">
    <source>
        <dbReference type="ARBA" id="ARBA00023204"/>
    </source>
</evidence>
<comment type="similarity">
    <text evidence="1">Belongs to the Nth/MutY family.</text>
</comment>
<evidence type="ECO:0000256" key="1">
    <source>
        <dbReference type="ARBA" id="ARBA00008343"/>
    </source>
</evidence>
<name>A0A3B1DVJ2_9ZZZZ</name>
<keyword evidence="8" id="KW-0255">Endonuclease</keyword>
<dbReference type="GO" id="GO:0006289">
    <property type="term" value="P:nucleotide-excision repair"/>
    <property type="evidence" value="ECO:0007669"/>
    <property type="project" value="TreeGrafter"/>
</dbReference>
<keyword evidence="3" id="KW-0378">Hydrolase</keyword>
<dbReference type="SUPFAM" id="SSF48150">
    <property type="entry name" value="DNA-glycosylase"/>
    <property type="match status" value="1"/>
</dbReference>
<dbReference type="PANTHER" id="PTHR43286">
    <property type="entry name" value="ENDONUCLEASE III-LIKE PROTEIN 1"/>
    <property type="match status" value="1"/>
</dbReference>
<dbReference type="GO" id="GO:0003677">
    <property type="term" value="F:DNA binding"/>
    <property type="evidence" value="ECO:0007669"/>
    <property type="project" value="InterPro"/>
</dbReference>